<evidence type="ECO:0000313" key="1">
    <source>
        <dbReference type="EMBL" id="VEL28491.1"/>
    </source>
</evidence>
<keyword evidence="2" id="KW-1185">Reference proteome</keyword>
<protein>
    <submittedName>
        <fullName evidence="1">Uncharacterized protein</fullName>
    </submittedName>
</protein>
<dbReference type="EMBL" id="CAAALY010095440">
    <property type="protein sequence ID" value="VEL28491.1"/>
    <property type="molecule type" value="Genomic_DNA"/>
</dbReference>
<name>A0A448X5D7_9PLAT</name>
<reference evidence="1" key="1">
    <citation type="submission" date="2018-11" db="EMBL/GenBank/DDBJ databases">
        <authorList>
            <consortium name="Pathogen Informatics"/>
        </authorList>
    </citation>
    <scope>NUCLEOTIDE SEQUENCE</scope>
</reference>
<gene>
    <name evidence="1" type="ORF">PXEA_LOCUS21931</name>
</gene>
<organism evidence="1 2">
    <name type="scientific">Protopolystoma xenopodis</name>
    <dbReference type="NCBI Taxonomy" id="117903"/>
    <lineage>
        <taxon>Eukaryota</taxon>
        <taxon>Metazoa</taxon>
        <taxon>Spiralia</taxon>
        <taxon>Lophotrochozoa</taxon>
        <taxon>Platyhelminthes</taxon>
        <taxon>Monogenea</taxon>
        <taxon>Polyopisthocotylea</taxon>
        <taxon>Polystomatidea</taxon>
        <taxon>Polystomatidae</taxon>
        <taxon>Protopolystoma</taxon>
    </lineage>
</organism>
<accession>A0A448X5D7</accession>
<dbReference type="AlphaFoldDB" id="A0A448X5D7"/>
<proteinExistence type="predicted"/>
<sequence>MMPLTIASPATVVATITTSVTASAAPSSLNGIMQAQGTLNHQGCNDLATVAGNLMNSVNSTIDSHIISNNLHVAPISTSSGVTSVMNALPFKTLPASSGQPSVRSFLQYYLNNKSYY</sequence>
<dbReference type="Proteomes" id="UP000784294">
    <property type="component" value="Unassembled WGS sequence"/>
</dbReference>
<evidence type="ECO:0000313" key="2">
    <source>
        <dbReference type="Proteomes" id="UP000784294"/>
    </source>
</evidence>
<comment type="caution">
    <text evidence="1">The sequence shown here is derived from an EMBL/GenBank/DDBJ whole genome shotgun (WGS) entry which is preliminary data.</text>
</comment>